<keyword evidence="5" id="KW-1185">Reference proteome</keyword>
<proteinExistence type="predicted"/>
<dbReference type="Pfam" id="PF01494">
    <property type="entry name" value="FAD_binding_3"/>
    <property type="match status" value="1"/>
</dbReference>
<gene>
    <name evidence="4" type="ORF">SAMN05444170_4647</name>
</gene>
<dbReference type="Gene3D" id="3.50.50.60">
    <property type="entry name" value="FAD/NAD(P)-binding domain"/>
    <property type="match status" value="1"/>
</dbReference>
<dbReference type="EMBL" id="LT670849">
    <property type="protein sequence ID" value="SHN81191.1"/>
    <property type="molecule type" value="Genomic_DNA"/>
</dbReference>
<dbReference type="InterPro" id="IPR002938">
    <property type="entry name" value="FAD-bd"/>
</dbReference>
<protein>
    <submittedName>
        <fullName evidence="4">6-hydroxynicotinate 3-monooxygenase</fullName>
    </submittedName>
</protein>
<sequence>MKNQKRIAVVGAGLGGLSAAGFLQRAGFDVTVYEQAPSFSRIGAGIILSANVMKALRRLGAEGALVEAGIKPHSYISRAWDSGEKMYEIIFDAASEERFGGPYLNIHRGDLHAVLEHVVTPGTIIFNSRLIDLKETSHSVRLVFDNGVETEADIVIGADGIRSRVREFLLGNEAPRFVGSVAHRAIFATESLRGFEIPDCTKWWGRDRHILPYFMTSRRDEIYAIGVVPQATWDSDAASLPSSRDEFLAAFDGFHDDLRRVLEAAEDVSVWPIYDRERNDRWSGGRIVLLGDACHPMRPYMAAGGAMAVEDGAILSRCLATFDEPAEAFRCYEATRIPRVADVQRISIENSWMRGPTDTDWFYCYDPCTAPLTPPS</sequence>
<organism evidence="4 5">
    <name type="scientific">Bradyrhizobium erythrophlei</name>
    <dbReference type="NCBI Taxonomy" id="1437360"/>
    <lineage>
        <taxon>Bacteria</taxon>
        <taxon>Pseudomonadati</taxon>
        <taxon>Pseudomonadota</taxon>
        <taxon>Alphaproteobacteria</taxon>
        <taxon>Hyphomicrobiales</taxon>
        <taxon>Nitrobacteraceae</taxon>
        <taxon>Bradyrhizobium</taxon>
    </lineage>
</organism>
<dbReference type="PRINTS" id="PR00420">
    <property type="entry name" value="RNGMNOXGNASE"/>
</dbReference>
<evidence type="ECO:0000256" key="2">
    <source>
        <dbReference type="ARBA" id="ARBA00023033"/>
    </source>
</evidence>
<evidence type="ECO:0000259" key="3">
    <source>
        <dbReference type="Pfam" id="PF01494"/>
    </source>
</evidence>
<dbReference type="SUPFAM" id="SSF54373">
    <property type="entry name" value="FAD-linked reductases, C-terminal domain"/>
    <property type="match status" value="1"/>
</dbReference>
<dbReference type="AlphaFoldDB" id="A0A1M7UDS9"/>
<reference evidence="5" key="1">
    <citation type="submission" date="2016-11" db="EMBL/GenBank/DDBJ databases">
        <authorList>
            <person name="Varghese N."/>
            <person name="Submissions S."/>
        </authorList>
    </citation>
    <scope>NUCLEOTIDE SEQUENCE [LARGE SCALE GENOMIC DNA]</scope>
    <source>
        <strain evidence="5">GAS401</strain>
    </source>
</reference>
<dbReference type="PANTHER" id="PTHR13789">
    <property type="entry name" value="MONOOXYGENASE"/>
    <property type="match status" value="1"/>
</dbReference>
<evidence type="ECO:0000313" key="5">
    <source>
        <dbReference type="Proteomes" id="UP000184096"/>
    </source>
</evidence>
<keyword evidence="2 4" id="KW-0503">Monooxygenase</keyword>
<dbReference type="InterPro" id="IPR036188">
    <property type="entry name" value="FAD/NAD-bd_sf"/>
</dbReference>
<dbReference type="GO" id="GO:0004497">
    <property type="term" value="F:monooxygenase activity"/>
    <property type="evidence" value="ECO:0007669"/>
    <property type="project" value="UniProtKB-KW"/>
</dbReference>
<name>A0A1M7UDS9_9BRAD</name>
<feature type="domain" description="FAD-binding" evidence="3">
    <location>
        <begin position="7"/>
        <end position="343"/>
    </location>
</feature>
<dbReference type="OrthoDB" id="4230779at2"/>
<keyword evidence="1" id="KW-0560">Oxidoreductase</keyword>
<dbReference type="PANTHER" id="PTHR13789:SF309">
    <property type="entry name" value="PUTATIVE (AFU_ORTHOLOGUE AFUA_6G14510)-RELATED"/>
    <property type="match status" value="1"/>
</dbReference>
<dbReference type="Proteomes" id="UP000184096">
    <property type="component" value="Chromosome I"/>
</dbReference>
<evidence type="ECO:0000313" key="4">
    <source>
        <dbReference type="EMBL" id="SHN81191.1"/>
    </source>
</evidence>
<dbReference type="GO" id="GO:0071949">
    <property type="term" value="F:FAD binding"/>
    <property type="evidence" value="ECO:0007669"/>
    <property type="project" value="InterPro"/>
</dbReference>
<accession>A0A1M7UDS9</accession>
<dbReference type="InterPro" id="IPR050493">
    <property type="entry name" value="FAD-dep_Monooxygenase_BioMet"/>
</dbReference>
<dbReference type="SUPFAM" id="SSF51905">
    <property type="entry name" value="FAD/NAD(P)-binding domain"/>
    <property type="match status" value="1"/>
</dbReference>
<evidence type="ECO:0000256" key="1">
    <source>
        <dbReference type="ARBA" id="ARBA00023002"/>
    </source>
</evidence>
<dbReference type="RefSeq" id="WP_072821350.1">
    <property type="nucleotide sequence ID" value="NZ_LT670849.1"/>
</dbReference>